<dbReference type="EMBL" id="PKPP01014030">
    <property type="protein sequence ID" value="PWA40131.1"/>
    <property type="molecule type" value="Genomic_DNA"/>
</dbReference>
<accession>A0A2U1KTP4</accession>
<dbReference type="Proteomes" id="UP000245207">
    <property type="component" value="Unassembled WGS sequence"/>
</dbReference>
<organism evidence="1 2">
    <name type="scientific">Artemisia annua</name>
    <name type="common">Sweet wormwood</name>
    <dbReference type="NCBI Taxonomy" id="35608"/>
    <lineage>
        <taxon>Eukaryota</taxon>
        <taxon>Viridiplantae</taxon>
        <taxon>Streptophyta</taxon>
        <taxon>Embryophyta</taxon>
        <taxon>Tracheophyta</taxon>
        <taxon>Spermatophyta</taxon>
        <taxon>Magnoliopsida</taxon>
        <taxon>eudicotyledons</taxon>
        <taxon>Gunneridae</taxon>
        <taxon>Pentapetalae</taxon>
        <taxon>asterids</taxon>
        <taxon>campanulids</taxon>
        <taxon>Asterales</taxon>
        <taxon>Asteraceae</taxon>
        <taxon>Asteroideae</taxon>
        <taxon>Anthemideae</taxon>
        <taxon>Artemisiinae</taxon>
        <taxon>Artemisia</taxon>
    </lineage>
</organism>
<reference evidence="1 2" key="1">
    <citation type="journal article" date="2018" name="Mol. Plant">
        <title>The genome of Artemisia annua provides insight into the evolution of Asteraceae family and artemisinin biosynthesis.</title>
        <authorList>
            <person name="Shen Q."/>
            <person name="Zhang L."/>
            <person name="Liao Z."/>
            <person name="Wang S."/>
            <person name="Yan T."/>
            <person name="Shi P."/>
            <person name="Liu M."/>
            <person name="Fu X."/>
            <person name="Pan Q."/>
            <person name="Wang Y."/>
            <person name="Lv Z."/>
            <person name="Lu X."/>
            <person name="Zhang F."/>
            <person name="Jiang W."/>
            <person name="Ma Y."/>
            <person name="Chen M."/>
            <person name="Hao X."/>
            <person name="Li L."/>
            <person name="Tang Y."/>
            <person name="Lv G."/>
            <person name="Zhou Y."/>
            <person name="Sun X."/>
            <person name="Brodelius P.E."/>
            <person name="Rose J.K.C."/>
            <person name="Tang K."/>
        </authorList>
    </citation>
    <scope>NUCLEOTIDE SEQUENCE [LARGE SCALE GENOMIC DNA]</scope>
    <source>
        <strain evidence="2">cv. Huhao1</strain>
        <tissue evidence="1">Leaf</tissue>
    </source>
</reference>
<keyword evidence="2" id="KW-1185">Reference proteome</keyword>
<comment type="caution">
    <text evidence="1">The sequence shown here is derived from an EMBL/GenBank/DDBJ whole genome shotgun (WGS) entry which is preliminary data.</text>
</comment>
<dbReference type="AlphaFoldDB" id="A0A2U1KTP4"/>
<sequence length="74" mass="8597">MDKLSEKNDKETGLSFYCFQNRDAQQNDTAANCYKAVLNKKHKVATHVSDNITIHWAGMELDNFRVNKLRNQHT</sequence>
<proteinExistence type="predicted"/>
<protein>
    <submittedName>
        <fullName evidence="1">Uncharacterized protein</fullName>
    </submittedName>
</protein>
<gene>
    <name evidence="1" type="ORF">CTI12_AA565240</name>
</gene>
<name>A0A2U1KTP4_ARTAN</name>
<evidence type="ECO:0000313" key="1">
    <source>
        <dbReference type="EMBL" id="PWA40131.1"/>
    </source>
</evidence>
<evidence type="ECO:0000313" key="2">
    <source>
        <dbReference type="Proteomes" id="UP000245207"/>
    </source>
</evidence>